<accession>A7B0M5</accession>
<proteinExistence type="predicted"/>
<name>A7B0M5_MEDG7</name>
<sequence>MQYRREKQRADALCFFNTRNSIAAGTQMCYDIYNKRGKVIVC</sequence>
<gene>
    <name evidence="1" type="ORF">RUMGNA_01101</name>
</gene>
<organism evidence="1 2">
    <name type="scientific">Mediterraneibacter gnavus (strain ATCC 29149 / DSM 114966 / JCM 6515 / VPI C7-9)</name>
    <name type="common">Ruminococcus gnavus</name>
    <dbReference type="NCBI Taxonomy" id="411470"/>
    <lineage>
        <taxon>Bacteria</taxon>
        <taxon>Bacillati</taxon>
        <taxon>Bacillota</taxon>
        <taxon>Clostridia</taxon>
        <taxon>Lachnospirales</taxon>
        <taxon>Lachnospiraceae</taxon>
        <taxon>Mediterraneibacter</taxon>
    </lineage>
</organism>
<dbReference type="AlphaFoldDB" id="A7B0M5"/>
<evidence type="ECO:0000313" key="2">
    <source>
        <dbReference type="Proteomes" id="UP000004410"/>
    </source>
</evidence>
<dbReference type="Proteomes" id="UP000004410">
    <property type="component" value="Unassembled WGS sequence"/>
</dbReference>
<dbReference type="EMBL" id="AAYG02000009">
    <property type="protein sequence ID" value="EDN78691.1"/>
    <property type="molecule type" value="Genomic_DNA"/>
</dbReference>
<reference evidence="1 2" key="1">
    <citation type="submission" date="2007-04" db="EMBL/GenBank/DDBJ databases">
        <authorList>
            <person name="Fulton L."/>
            <person name="Clifton S."/>
            <person name="Fulton B."/>
            <person name="Xu J."/>
            <person name="Minx P."/>
            <person name="Pepin K.H."/>
            <person name="Johnson M."/>
            <person name="Thiruvilangam P."/>
            <person name="Bhonagiri V."/>
            <person name="Nash W.E."/>
            <person name="Mardis E.R."/>
            <person name="Wilson R.K."/>
        </authorList>
    </citation>
    <scope>NUCLEOTIDE SEQUENCE [LARGE SCALE GENOMIC DNA]</scope>
    <source>
        <strain evidence="1 2">ATCC 29149</strain>
    </source>
</reference>
<comment type="caution">
    <text evidence="1">The sequence shown here is derived from an EMBL/GenBank/DDBJ whole genome shotgun (WGS) entry which is preliminary data.</text>
</comment>
<evidence type="ECO:0000313" key="1">
    <source>
        <dbReference type="EMBL" id="EDN78691.1"/>
    </source>
</evidence>
<reference evidence="1 2" key="2">
    <citation type="submission" date="2007-06" db="EMBL/GenBank/DDBJ databases">
        <title>Draft genome sequence of Ruminococcus gnavus (ATCC 29149).</title>
        <authorList>
            <person name="Sudarsanam P."/>
            <person name="Ley R."/>
            <person name="Guruge J."/>
            <person name="Turnbaugh P.J."/>
            <person name="Mahowald M."/>
            <person name="Liep D."/>
            <person name="Gordon J."/>
        </authorList>
    </citation>
    <scope>NUCLEOTIDE SEQUENCE [LARGE SCALE GENOMIC DNA]</scope>
    <source>
        <strain evidence="1 2">ATCC 29149</strain>
    </source>
</reference>
<protein>
    <submittedName>
        <fullName evidence="1">Uncharacterized protein</fullName>
    </submittedName>
</protein>
<dbReference type="PaxDb" id="411470-RUMGNA_01101"/>